<reference evidence="1 2" key="1">
    <citation type="submission" date="2018-06" db="EMBL/GenBank/DDBJ databases">
        <title>Whole Genome Sequence of an efficient microsymbiont, Rhizobium tropici.</title>
        <authorList>
            <person name="Srinivasan R."/>
            <person name="Singh H.V."/>
            <person name="Srivastava R."/>
            <person name="Kumari B."/>
            <person name="Radhakrishna A."/>
        </authorList>
    </citation>
    <scope>NUCLEOTIDE SEQUENCE [LARGE SCALE GENOMIC DNA]</scope>
    <source>
        <strain evidence="1 2">IGFRI Rhizo-19</strain>
    </source>
</reference>
<name>A0A329YDI9_RHITR</name>
<protein>
    <recommendedName>
        <fullName evidence="3">Methylaspartate ammonia-lyase</fullName>
    </recommendedName>
</protein>
<gene>
    <name evidence="1" type="ORF">DQ393_11955</name>
</gene>
<accession>A0A329YDI9</accession>
<dbReference type="EMBL" id="QMKK01000030">
    <property type="protein sequence ID" value="RAX41273.1"/>
    <property type="molecule type" value="Genomic_DNA"/>
</dbReference>
<dbReference type="SUPFAM" id="SSF48239">
    <property type="entry name" value="Terpenoid cyclases/Protein prenyltransferases"/>
    <property type="match status" value="1"/>
</dbReference>
<dbReference type="RefSeq" id="WP_112342003.1">
    <property type="nucleotide sequence ID" value="NZ_QMKK01000030.1"/>
</dbReference>
<comment type="caution">
    <text evidence="1">The sequence shown here is derived from an EMBL/GenBank/DDBJ whole genome shotgun (WGS) entry which is preliminary data.</text>
</comment>
<dbReference type="Gene3D" id="1.50.10.20">
    <property type="match status" value="1"/>
</dbReference>
<dbReference type="InterPro" id="IPR008930">
    <property type="entry name" value="Terpenoid_cyclase/PrenylTrfase"/>
</dbReference>
<evidence type="ECO:0000313" key="2">
    <source>
        <dbReference type="Proteomes" id="UP000251205"/>
    </source>
</evidence>
<proteinExistence type="predicted"/>
<dbReference type="OrthoDB" id="1171174at2"/>
<dbReference type="Proteomes" id="UP000251205">
    <property type="component" value="Unassembled WGS sequence"/>
</dbReference>
<evidence type="ECO:0008006" key="3">
    <source>
        <dbReference type="Google" id="ProtNLM"/>
    </source>
</evidence>
<organism evidence="1 2">
    <name type="scientific">Rhizobium tropici</name>
    <dbReference type="NCBI Taxonomy" id="398"/>
    <lineage>
        <taxon>Bacteria</taxon>
        <taxon>Pseudomonadati</taxon>
        <taxon>Pseudomonadota</taxon>
        <taxon>Alphaproteobacteria</taxon>
        <taxon>Hyphomicrobiales</taxon>
        <taxon>Rhizobiaceae</taxon>
        <taxon>Rhizobium/Agrobacterium group</taxon>
        <taxon>Rhizobium</taxon>
    </lineage>
</organism>
<sequence>MRSSIRAFLTAAVLAYWIHAAWAGKERHVQLAARLCAGLVAHMSGEPAQPFVFRSYEPPDNASPLHPALENAGFTYDNALAVMALYACGRKPEAGRVADALVLALKADRFYHDGRLRNAYRAGPVQDNGSMLLPGYWSSVSKSWIEDDYQVGSATGSTAWGALALLTAYEQTGRAPYLDAARTIMNWIHRSTADPQAPGYFGGFFGQEPSERIGWKSTEHNLDVYAADRWLAALDPMGGWTHHAEKAHAFLEAMWDFDDGRFFVGSLPDSDAPNTSMSGLDAELWPLIAVPAYAFRRARVLEWTKRNHGVDGGFDFNNDRDGIWLEGTAQAALVFRLSGRAEEAEPLFETISRQIAPDGLLYATVNAELSTGLKVGPDSASVDFKYFRLPHVGATAWAVLAALKRNPFISAAGQSASP</sequence>
<evidence type="ECO:0000313" key="1">
    <source>
        <dbReference type="EMBL" id="RAX41273.1"/>
    </source>
</evidence>
<dbReference type="AlphaFoldDB" id="A0A329YDI9"/>